<evidence type="ECO:0000313" key="2">
    <source>
        <dbReference type="EMBL" id="KAK8838106.1"/>
    </source>
</evidence>
<dbReference type="PANTHER" id="PTHR16861">
    <property type="entry name" value="GLYCOPROTEIN 38"/>
    <property type="match status" value="1"/>
</dbReference>
<sequence length="80" mass="8190">MITMLQEFAKENKSLSVFDDPDKEDGDSGNKLSAGQIAGIVVGCIAGVAIIVAVVIILIKKKKNAANSSAESAGGDQADL</sequence>
<keyword evidence="1" id="KW-1133">Transmembrane helix</keyword>
<gene>
    <name evidence="2" type="ORF">M9Y10_036058</name>
</gene>
<proteinExistence type="predicted"/>
<reference evidence="2 3" key="1">
    <citation type="submission" date="2024-04" db="EMBL/GenBank/DDBJ databases">
        <title>Tritrichomonas musculus Genome.</title>
        <authorList>
            <person name="Alves-Ferreira E."/>
            <person name="Grigg M."/>
            <person name="Lorenzi H."/>
            <person name="Galac M."/>
        </authorList>
    </citation>
    <scope>NUCLEOTIDE SEQUENCE [LARGE SCALE GENOMIC DNA]</scope>
    <source>
        <strain evidence="2 3">EAF2021</strain>
    </source>
</reference>
<keyword evidence="1" id="KW-0812">Transmembrane</keyword>
<dbReference type="Proteomes" id="UP001470230">
    <property type="component" value="Unassembled WGS sequence"/>
</dbReference>
<keyword evidence="3" id="KW-1185">Reference proteome</keyword>
<evidence type="ECO:0000313" key="3">
    <source>
        <dbReference type="Proteomes" id="UP001470230"/>
    </source>
</evidence>
<dbReference type="PANTHER" id="PTHR16861:SF4">
    <property type="entry name" value="SH3 DOMAIN PROTEIN (AFU_ORTHOLOGUE AFUA_1G13610)"/>
    <property type="match status" value="1"/>
</dbReference>
<dbReference type="EMBL" id="JAPFFF010000057">
    <property type="protein sequence ID" value="KAK8838106.1"/>
    <property type="molecule type" value="Genomic_DNA"/>
</dbReference>
<evidence type="ECO:0000256" key="1">
    <source>
        <dbReference type="SAM" id="Phobius"/>
    </source>
</evidence>
<comment type="caution">
    <text evidence="2">The sequence shown here is derived from an EMBL/GenBank/DDBJ whole genome shotgun (WGS) entry which is preliminary data.</text>
</comment>
<protein>
    <submittedName>
        <fullName evidence="2">Uncharacterized protein</fullName>
    </submittedName>
</protein>
<keyword evidence="1" id="KW-0472">Membrane</keyword>
<feature type="transmembrane region" description="Helical" evidence="1">
    <location>
        <begin position="37"/>
        <end position="59"/>
    </location>
</feature>
<accession>A0ABR2GW56</accession>
<name>A0ABR2GW56_9EUKA</name>
<organism evidence="2 3">
    <name type="scientific">Tritrichomonas musculus</name>
    <dbReference type="NCBI Taxonomy" id="1915356"/>
    <lineage>
        <taxon>Eukaryota</taxon>
        <taxon>Metamonada</taxon>
        <taxon>Parabasalia</taxon>
        <taxon>Tritrichomonadida</taxon>
        <taxon>Tritrichomonadidae</taxon>
        <taxon>Tritrichomonas</taxon>
    </lineage>
</organism>